<evidence type="ECO:0000256" key="2">
    <source>
        <dbReference type="ARBA" id="ARBA00022643"/>
    </source>
</evidence>
<evidence type="ECO:0000256" key="4">
    <source>
        <dbReference type="ARBA" id="ARBA00023027"/>
    </source>
</evidence>
<evidence type="ECO:0000256" key="6">
    <source>
        <dbReference type="HAMAP-Rule" id="MF_01216"/>
    </source>
</evidence>
<dbReference type="SUPFAM" id="SSF52218">
    <property type="entry name" value="Flavoproteins"/>
    <property type="match status" value="1"/>
</dbReference>
<sequence>MTHREQKLLKIQTSLFQNDGVSSQLADEFARQWQAQNPQGQVITRDLGAEPVPHLDLARFQSFITPEEERTAEQKAVVNYSDQLIAEITSADVLVLGIPMYNFSVPSTLRAYFDHVARAGVTFRYTPEGPQGLIKGKRAVVFITRGGFHGEDHSQTAYVRQFLGFLGITDVEVVHAEGLSVSQDAKENSVKTAREKIAELV</sequence>
<name>A0A143HM16_MICTH</name>
<reference evidence="8" key="2">
    <citation type="submission" date="2016-03" db="EMBL/GenBank/DDBJ databases">
        <authorList>
            <person name="Ploux O."/>
        </authorList>
    </citation>
    <scope>NUCLEOTIDE SEQUENCE [LARGE SCALE GENOMIC DNA]</scope>
    <source>
        <strain evidence="8">DAU221</strain>
    </source>
</reference>
<comment type="subunit">
    <text evidence="6">Homodimer.</text>
</comment>
<comment type="catalytic activity">
    <reaction evidence="5">
        <text>N,N-dimethyl-1,4-phenylenediamine + anthranilate + 2 NAD(+) = 2-(4-dimethylaminophenyl)diazenylbenzoate + 2 NADH + 2 H(+)</text>
        <dbReference type="Rhea" id="RHEA:55872"/>
        <dbReference type="ChEBI" id="CHEBI:15378"/>
        <dbReference type="ChEBI" id="CHEBI:15783"/>
        <dbReference type="ChEBI" id="CHEBI:16567"/>
        <dbReference type="ChEBI" id="CHEBI:57540"/>
        <dbReference type="ChEBI" id="CHEBI:57945"/>
        <dbReference type="ChEBI" id="CHEBI:71579"/>
        <dbReference type="EC" id="1.7.1.17"/>
    </reaction>
    <physiologicalReaction direction="right-to-left" evidence="5">
        <dbReference type="Rhea" id="RHEA:55874"/>
    </physiologicalReaction>
</comment>
<dbReference type="EC" id="1.7.1.17" evidence="6"/>
<evidence type="ECO:0000313" key="8">
    <source>
        <dbReference type="EMBL" id="AMX02571.1"/>
    </source>
</evidence>
<dbReference type="InterPro" id="IPR023048">
    <property type="entry name" value="NADH:quinone_OxRdtase_FMN_depd"/>
</dbReference>
<reference evidence="10" key="1">
    <citation type="submission" date="2016-03" db="EMBL/GenBank/DDBJ databases">
        <authorList>
            <person name="Lee Y.-S."/>
            <person name="Choi Y.-L."/>
        </authorList>
    </citation>
    <scope>NUCLEOTIDE SEQUENCE [LARGE SCALE GENOMIC DNA]</scope>
    <source>
        <strain evidence="10">DAU221</strain>
    </source>
</reference>
<dbReference type="EMBL" id="JAPHQB010000002">
    <property type="protein sequence ID" value="MCX2800508.1"/>
    <property type="molecule type" value="Genomic_DNA"/>
</dbReference>
<dbReference type="InterPro" id="IPR050104">
    <property type="entry name" value="FMN-dep_NADH:Q_OxRdtase_AzoR1"/>
</dbReference>
<dbReference type="Proteomes" id="UP001209730">
    <property type="component" value="Unassembled WGS sequence"/>
</dbReference>
<dbReference type="Pfam" id="PF02525">
    <property type="entry name" value="Flavodoxin_2"/>
    <property type="match status" value="1"/>
</dbReference>
<keyword evidence="4 6" id="KW-0520">NAD</keyword>
<evidence type="ECO:0000256" key="1">
    <source>
        <dbReference type="ARBA" id="ARBA00022630"/>
    </source>
</evidence>
<dbReference type="EC" id="1.6.5.-" evidence="6"/>
<dbReference type="EMBL" id="CP014864">
    <property type="protein sequence ID" value="AMX02571.1"/>
    <property type="molecule type" value="Genomic_DNA"/>
</dbReference>
<dbReference type="Proteomes" id="UP000076077">
    <property type="component" value="Chromosome"/>
</dbReference>
<dbReference type="PANTHER" id="PTHR43741:SF2">
    <property type="entry name" value="FMN-DEPENDENT NADH:QUINONE OXIDOREDUCTASE"/>
    <property type="match status" value="1"/>
</dbReference>
<comment type="similarity">
    <text evidence="6">Belongs to the azoreductase type 1 family.</text>
</comment>
<evidence type="ECO:0000256" key="5">
    <source>
        <dbReference type="ARBA" id="ARBA00048542"/>
    </source>
</evidence>
<dbReference type="RefSeq" id="WP_067153322.1">
    <property type="nucleotide sequence ID" value="NZ_CP014864.1"/>
</dbReference>
<protein>
    <recommendedName>
        <fullName evidence="6">FMN dependent NADH:quinone oxidoreductase</fullName>
        <ecNumber evidence="6">1.6.5.-</ecNumber>
    </recommendedName>
    <alternativeName>
        <fullName evidence="6">Azo-dye reductase</fullName>
    </alternativeName>
    <alternativeName>
        <fullName evidence="6">FMN-dependent NADH-azo compound oxidoreductase</fullName>
    </alternativeName>
    <alternativeName>
        <fullName evidence="6">FMN-dependent NADH-azoreductase</fullName>
        <ecNumber evidence="6">1.7.1.17</ecNumber>
    </alternativeName>
</protein>
<keyword evidence="1 6" id="KW-0285">Flavoprotein</keyword>
<dbReference type="GO" id="GO:0010181">
    <property type="term" value="F:FMN binding"/>
    <property type="evidence" value="ECO:0007669"/>
    <property type="project" value="UniProtKB-UniRule"/>
</dbReference>
<dbReference type="InterPro" id="IPR029039">
    <property type="entry name" value="Flavoprotein-like_sf"/>
</dbReference>
<feature type="binding site" evidence="6">
    <location>
        <begin position="100"/>
        <end position="103"/>
    </location>
    <ligand>
        <name>FMN</name>
        <dbReference type="ChEBI" id="CHEBI:58210"/>
    </ligand>
</feature>
<dbReference type="GO" id="GO:0016652">
    <property type="term" value="F:oxidoreductase activity, acting on NAD(P)H as acceptor"/>
    <property type="evidence" value="ECO:0007669"/>
    <property type="project" value="UniProtKB-UniRule"/>
</dbReference>
<dbReference type="GeneID" id="76608030"/>
<reference evidence="9" key="3">
    <citation type="submission" date="2022-11" db="EMBL/GenBank/DDBJ databases">
        <title>Chitin-degrading and fungicidal potential of chitinolytic bacterial strains from marine environment of the Pacific Ocean regions.</title>
        <authorList>
            <person name="Pentekhina I."/>
            <person name="Nedashkovskaya O."/>
            <person name="Seitkalieva A."/>
            <person name="Podvolotskaya A."/>
            <person name="Tekutyeva L."/>
            <person name="Balabanova L."/>
        </authorList>
    </citation>
    <scope>NUCLEOTIDE SEQUENCE</scope>
    <source>
        <strain evidence="9">KMM 6838</strain>
    </source>
</reference>
<feature type="binding site" evidence="6">
    <location>
        <position position="14"/>
    </location>
    <ligand>
        <name>FMN</name>
        <dbReference type="ChEBI" id="CHEBI:58210"/>
    </ligand>
</feature>
<keyword evidence="3 6" id="KW-0560">Oxidoreductase</keyword>
<evidence type="ECO:0000259" key="7">
    <source>
        <dbReference type="Pfam" id="PF02525"/>
    </source>
</evidence>
<dbReference type="PANTHER" id="PTHR43741">
    <property type="entry name" value="FMN-DEPENDENT NADH-AZOREDUCTASE 1"/>
    <property type="match status" value="1"/>
</dbReference>
<dbReference type="OrthoDB" id="9787136at2"/>
<dbReference type="AlphaFoldDB" id="A0A143HM16"/>
<keyword evidence="2 6" id="KW-0288">FMN</keyword>
<dbReference type="GO" id="GO:0016655">
    <property type="term" value="F:oxidoreductase activity, acting on NAD(P)H, quinone or similar compound as acceptor"/>
    <property type="evidence" value="ECO:0007669"/>
    <property type="project" value="InterPro"/>
</dbReference>
<comment type="caution">
    <text evidence="6">Lacks conserved residue(s) required for the propagation of feature annotation.</text>
</comment>
<dbReference type="STRING" id="252514.A3224_08225"/>
<gene>
    <name evidence="6" type="primary">azoR</name>
    <name evidence="8" type="ORF">A3224_08225</name>
    <name evidence="9" type="ORF">OQJ68_01770</name>
</gene>
<keyword evidence="10" id="KW-1185">Reference proteome</keyword>
<accession>A0A143HM16</accession>
<organism evidence="8 10">
    <name type="scientific">Microbulbifer thermotolerans</name>
    <dbReference type="NCBI Taxonomy" id="252514"/>
    <lineage>
        <taxon>Bacteria</taxon>
        <taxon>Pseudomonadati</taxon>
        <taxon>Pseudomonadota</taxon>
        <taxon>Gammaproteobacteria</taxon>
        <taxon>Cellvibrionales</taxon>
        <taxon>Microbulbiferaceae</taxon>
        <taxon>Microbulbifer</taxon>
    </lineage>
</organism>
<comment type="function">
    <text evidence="6">Also exhibits azoreductase activity. Catalyzes the reductive cleavage of the azo bond in aromatic azo compounds to the corresponding amines.</text>
</comment>
<evidence type="ECO:0000256" key="3">
    <source>
        <dbReference type="ARBA" id="ARBA00023002"/>
    </source>
</evidence>
<dbReference type="GO" id="GO:0009055">
    <property type="term" value="F:electron transfer activity"/>
    <property type="evidence" value="ECO:0007669"/>
    <property type="project" value="UniProtKB-UniRule"/>
</dbReference>
<evidence type="ECO:0000313" key="9">
    <source>
        <dbReference type="EMBL" id="MCX2800508.1"/>
    </source>
</evidence>
<feature type="domain" description="Flavodoxin-like fold" evidence="7">
    <location>
        <begin position="7"/>
        <end position="199"/>
    </location>
</feature>
<comment type="cofactor">
    <cofactor evidence="6">
        <name>FMN</name>
        <dbReference type="ChEBI" id="CHEBI:58210"/>
    </cofactor>
    <text evidence="6">Binds 1 FMN per subunit.</text>
</comment>
<dbReference type="InterPro" id="IPR003680">
    <property type="entry name" value="Flavodoxin_fold"/>
</dbReference>
<dbReference type="Gene3D" id="3.40.50.360">
    <property type="match status" value="1"/>
</dbReference>
<proteinExistence type="inferred from homology"/>
<comment type="catalytic activity">
    <reaction evidence="6">
        <text>2 a quinone + NADH + H(+) = 2 a 1,4-benzosemiquinone + NAD(+)</text>
        <dbReference type="Rhea" id="RHEA:65952"/>
        <dbReference type="ChEBI" id="CHEBI:15378"/>
        <dbReference type="ChEBI" id="CHEBI:57540"/>
        <dbReference type="ChEBI" id="CHEBI:57945"/>
        <dbReference type="ChEBI" id="CHEBI:132124"/>
        <dbReference type="ChEBI" id="CHEBI:134225"/>
    </reaction>
</comment>
<dbReference type="HAMAP" id="MF_01216">
    <property type="entry name" value="Azoreductase_type1"/>
    <property type="match status" value="1"/>
</dbReference>
<dbReference type="KEGG" id="mthd:A3224_08225"/>
<feature type="binding site" evidence="6">
    <location>
        <begin position="144"/>
        <end position="147"/>
    </location>
    <ligand>
        <name>FMN</name>
        <dbReference type="ChEBI" id="CHEBI:58210"/>
    </ligand>
</feature>
<evidence type="ECO:0000313" key="10">
    <source>
        <dbReference type="Proteomes" id="UP000076077"/>
    </source>
</evidence>
<comment type="function">
    <text evidence="6">Quinone reductase that provides resistance to thiol-specific stress caused by electrophilic quinones.</text>
</comment>